<evidence type="ECO:0000313" key="1">
    <source>
        <dbReference type="EMBL" id="QMP84511.1"/>
    </source>
</evidence>
<keyword evidence="2" id="KW-1185">Reference proteome</keyword>
<gene>
    <name evidence="1" type="ORF">HUN43_00061</name>
</gene>
<keyword evidence="1" id="KW-0378">Hydrolase</keyword>
<dbReference type="GO" id="GO:0004519">
    <property type="term" value="F:endonuclease activity"/>
    <property type="evidence" value="ECO:0007669"/>
    <property type="project" value="UniProtKB-KW"/>
</dbReference>
<dbReference type="EMBL" id="MT711978">
    <property type="protein sequence ID" value="QMP84511.1"/>
    <property type="molecule type" value="Genomic_DNA"/>
</dbReference>
<sequence>MRCSVVNSQNVQCDRETKAQSGLCSAHSYRFRRYGDVQADTPIRQYNLKGPRPIVQYEGANETERFWARVVEDEGHWLWAGSMSSGDSGQALFGGYTLPARRIAYVLKYGEIPDEVRVYQTCTTWSCVKHTEARYSDGTVFVPESEEMAA</sequence>
<accession>A0A7G4AWX1</accession>
<protein>
    <submittedName>
        <fullName evidence="1">HNH endonuclease</fullName>
    </submittedName>
</protein>
<organism evidence="1 2">
    <name type="scientific">Streptomyces phage Endor1</name>
    <dbReference type="NCBI Taxonomy" id="2740181"/>
    <lineage>
        <taxon>Viruses</taxon>
        <taxon>Duplodnaviria</taxon>
        <taxon>Heunggongvirae</taxon>
        <taxon>Uroviricota</taxon>
        <taxon>Caudoviricetes</taxon>
        <taxon>Arquatrovirinae</taxon>
        <taxon>Camvirus</taxon>
        <taxon>Camvirus endor1</taxon>
    </lineage>
</organism>
<name>A0A7G4AWX1_9CAUD</name>
<keyword evidence="1" id="KW-0540">Nuclease</keyword>
<evidence type="ECO:0000313" key="2">
    <source>
        <dbReference type="Proteomes" id="UP000515857"/>
    </source>
</evidence>
<proteinExistence type="predicted"/>
<reference evidence="1 2" key="1">
    <citation type="submission" date="2020-07" db="EMBL/GenBank/DDBJ databases">
        <title>Streptomyces phage Genome sequencing and assembly.</title>
        <authorList>
            <person name="Sharma V."/>
            <person name="Hardy A."/>
            <person name="Frunzke J."/>
        </authorList>
    </citation>
    <scope>NUCLEOTIDE SEQUENCE [LARGE SCALE GENOMIC DNA]</scope>
</reference>
<keyword evidence="1" id="KW-0255">Endonuclease</keyword>
<dbReference type="Proteomes" id="UP000515857">
    <property type="component" value="Segment"/>
</dbReference>